<dbReference type="GO" id="GO:0003677">
    <property type="term" value="F:DNA binding"/>
    <property type="evidence" value="ECO:0007669"/>
    <property type="project" value="UniProtKB-KW"/>
</dbReference>
<gene>
    <name evidence="2" type="ORF">ACFODO_20595</name>
    <name evidence="3" type="ORF">C9E89_020930</name>
</gene>
<organism evidence="3 4">
    <name type="scientific">Acinetobacter sichuanensis</name>
    <dbReference type="NCBI Taxonomy" id="2136183"/>
    <lineage>
        <taxon>Bacteria</taxon>
        <taxon>Pseudomonadati</taxon>
        <taxon>Pseudomonadota</taxon>
        <taxon>Gammaproteobacteria</taxon>
        <taxon>Moraxellales</taxon>
        <taxon>Moraxellaceae</taxon>
        <taxon>Acinetobacter</taxon>
    </lineage>
</organism>
<accession>A0A371YJJ5</accession>
<dbReference type="EMBL" id="JBHRSF010000152">
    <property type="protein sequence ID" value="MFC2997597.1"/>
    <property type="molecule type" value="Genomic_DNA"/>
</dbReference>
<dbReference type="Proteomes" id="UP001595455">
    <property type="component" value="Unassembled WGS sequence"/>
</dbReference>
<reference evidence="2" key="4">
    <citation type="submission" date="2024-09" db="EMBL/GenBank/DDBJ databases">
        <authorList>
            <person name="Sun Q."/>
            <person name="Mori K."/>
        </authorList>
    </citation>
    <scope>NUCLEOTIDE SEQUENCE</scope>
    <source>
        <strain evidence="2">KCTC 62575</strain>
    </source>
</reference>
<evidence type="ECO:0000313" key="4">
    <source>
        <dbReference type="Proteomes" id="UP000240957"/>
    </source>
</evidence>
<dbReference type="OrthoDB" id="8685865at2"/>
<reference evidence="3 4" key="2">
    <citation type="submission" date="2018-08" db="EMBL/GenBank/DDBJ databases">
        <title>The draft genome of Acinetobacter sichuanensis strain WCHAc060041.</title>
        <authorList>
            <person name="Qin J."/>
            <person name="Feng Y."/>
            <person name="Zong Z."/>
        </authorList>
    </citation>
    <scope>NUCLEOTIDE SEQUENCE [LARGE SCALE GENOMIC DNA]</scope>
    <source>
        <strain evidence="3 4">WCHAc060041</strain>
    </source>
</reference>
<dbReference type="InterPro" id="IPR010985">
    <property type="entry name" value="Ribbon_hlx_hlx"/>
</dbReference>
<dbReference type="RefSeq" id="WP_107010079.1">
    <property type="nucleotide sequence ID" value="NZ_JBHRSF010000152.1"/>
</dbReference>
<evidence type="ECO:0000313" key="3">
    <source>
        <dbReference type="EMBL" id="RFC81616.1"/>
    </source>
</evidence>
<feature type="domain" description="Arc-like DNA binding" evidence="1">
    <location>
        <begin position="11"/>
        <end position="48"/>
    </location>
</feature>
<dbReference type="SUPFAM" id="SSF47598">
    <property type="entry name" value="Ribbon-helix-helix"/>
    <property type="match status" value="1"/>
</dbReference>
<evidence type="ECO:0000259" key="1">
    <source>
        <dbReference type="Pfam" id="PF03869"/>
    </source>
</evidence>
<protein>
    <submittedName>
        <fullName evidence="3">Arc family DNA-binding protein</fullName>
    </submittedName>
</protein>
<dbReference type="Gene3D" id="1.10.1220.10">
    <property type="entry name" value="Met repressor-like"/>
    <property type="match status" value="1"/>
</dbReference>
<dbReference type="InterPro" id="IPR013321">
    <property type="entry name" value="Arc_rbn_hlx_hlx"/>
</dbReference>
<dbReference type="EMBL" id="PYIX02000072">
    <property type="protein sequence ID" value="RFC81616.1"/>
    <property type="molecule type" value="Genomic_DNA"/>
</dbReference>
<comment type="caution">
    <text evidence="3">The sequence shown here is derived from an EMBL/GenBank/DDBJ whole genome shotgun (WGS) entry which is preliminary data.</text>
</comment>
<dbReference type="Pfam" id="PF03869">
    <property type="entry name" value="Arc"/>
    <property type="match status" value="1"/>
</dbReference>
<dbReference type="GO" id="GO:0006355">
    <property type="term" value="P:regulation of DNA-templated transcription"/>
    <property type="evidence" value="ECO:0007669"/>
    <property type="project" value="InterPro"/>
</dbReference>
<evidence type="ECO:0000313" key="2">
    <source>
        <dbReference type="EMBL" id="MFC2997597.1"/>
    </source>
</evidence>
<dbReference type="AlphaFoldDB" id="A0A371YJJ5"/>
<evidence type="ECO:0000313" key="5">
    <source>
        <dbReference type="Proteomes" id="UP001595455"/>
    </source>
</evidence>
<reference evidence="5" key="3">
    <citation type="journal article" date="2019" name="Int. J. Syst. Evol. Microbiol.">
        <title>The Global Catalogue of Microorganisms (GCM) 10K type strain sequencing project: providing services to taxonomists for standard genome sequencing and annotation.</title>
        <authorList>
            <consortium name="The Broad Institute Genomics Platform"/>
            <consortium name="The Broad Institute Genome Sequencing Center for Infectious Disease"/>
            <person name="Wu L."/>
            <person name="Ma J."/>
        </authorList>
    </citation>
    <scope>NUCLEOTIDE SEQUENCE [LARGE SCALE GENOMIC DNA]</scope>
    <source>
        <strain evidence="5">KCTC 62575</strain>
    </source>
</reference>
<dbReference type="InterPro" id="IPR005569">
    <property type="entry name" value="Arc_DNA-bd_dom"/>
</dbReference>
<dbReference type="Proteomes" id="UP000240957">
    <property type="component" value="Unassembled WGS sequence"/>
</dbReference>
<keyword evidence="3" id="KW-0238">DNA-binding</keyword>
<reference evidence="2" key="1">
    <citation type="journal article" date="2014" name="Int. J. Syst. Evol. Microbiol.">
        <title>Complete genome of a new Firmicutes species belonging to the dominant human colonic microbiota ('Ruminococcus bicirculans') reveals two chromosomes and a selective capacity to utilize plant glucans.</title>
        <authorList>
            <consortium name="NISC Comparative Sequencing Program"/>
            <person name="Wegmann U."/>
            <person name="Louis P."/>
            <person name="Goesmann A."/>
            <person name="Henrissat B."/>
            <person name="Duncan S.H."/>
            <person name="Flint H.J."/>
        </authorList>
    </citation>
    <scope>NUCLEOTIDE SEQUENCE</scope>
    <source>
        <strain evidence="2">KCTC 62575</strain>
    </source>
</reference>
<keyword evidence="5" id="KW-1185">Reference proteome</keyword>
<name>A0A371YJJ5_9GAMM</name>
<sequence>MTASSGNLTTQYNLRWSEDLKEKVVDASKENSRSINQEIVTRLEQSFSLSREKPTTNKKIDVCLQILPCPDFDLEEDEYQSLILQFDPSQIPMKGDVLELESVNGDPKTFEVNKRIINTSISGHISFTLELQRSTDW</sequence>
<proteinExistence type="predicted"/>